<evidence type="ECO:0000313" key="4">
    <source>
        <dbReference type="Proteomes" id="UP000199012"/>
    </source>
</evidence>
<dbReference type="InterPro" id="IPR036761">
    <property type="entry name" value="TTHA0802/YceI-like_sf"/>
</dbReference>
<dbReference type="RefSeq" id="WP_090031793.1">
    <property type="nucleotide sequence ID" value="NZ_BONM01000026.1"/>
</dbReference>
<dbReference type="InterPro" id="IPR007372">
    <property type="entry name" value="Lipid/polyisoprenoid-bd_YceI"/>
</dbReference>
<name>A0A1I0XJ79_9CELL</name>
<dbReference type="OrthoDB" id="9811006at2"/>
<dbReference type="SMART" id="SM00867">
    <property type="entry name" value="YceI"/>
    <property type="match status" value="1"/>
</dbReference>
<proteinExistence type="inferred from homology"/>
<dbReference type="PANTHER" id="PTHR34406:SF1">
    <property type="entry name" value="PROTEIN YCEI"/>
    <property type="match status" value="1"/>
</dbReference>
<protein>
    <submittedName>
        <fullName evidence="3">Polyisoprenoid-binding protein YceI</fullName>
    </submittedName>
</protein>
<evidence type="ECO:0000259" key="2">
    <source>
        <dbReference type="SMART" id="SM00867"/>
    </source>
</evidence>
<dbReference type="EMBL" id="FOKA01000005">
    <property type="protein sequence ID" value="SFB00747.1"/>
    <property type="molecule type" value="Genomic_DNA"/>
</dbReference>
<dbReference type="Pfam" id="PF04264">
    <property type="entry name" value="YceI"/>
    <property type="match status" value="1"/>
</dbReference>
<gene>
    <name evidence="3" type="ORF">SAMN05421867_10579</name>
</gene>
<keyword evidence="4" id="KW-1185">Reference proteome</keyword>
<evidence type="ECO:0000313" key="3">
    <source>
        <dbReference type="EMBL" id="SFB00747.1"/>
    </source>
</evidence>
<dbReference type="PANTHER" id="PTHR34406">
    <property type="entry name" value="PROTEIN YCEI"/>
    <property type="match status" value="1"/>
</dbReference>
<dbReference type="STRING" id="988821.SAMN05421867_10579"/>
<accession>A0A1I0XJ79</accession>
<sequence length="188" mass="19547">MSTTTPTALPAGLVTGTYAVDPTHTEAGFTVRHAGISKVRGKVAVTEGTVVVGEDLSSSSVTVTLDPASVSTGDANRDGHLKSADFFEVETYPTWTFTSTAVRPAGGAYVIEGDLTIHGVTQRVELETEFNGVATDPFGNARAGFEANVTISRKDFGLTWNAALEAGGVLVSDKVVITIDASVIQQQG</sequence>
<feature type="domain" description="Lipid/polyisoprenoid-binding YceI-like" evidence="2">
    <location>
        <begin position="17"/>
        <end position="184"/>
    </location>
</feature>
<comment type="similarity">
    <text evidence="1">Belongs to the UPF0312 family.</text>
</comment>
<reference evidence="3 4" key="1">
    <citation type="submission" date="2016-10" db="EMBL/GenBank/DDBJ databases">
        <authorList>
            <person name="de Groot N.N."/>
        </authorList>
    </citation>
    <scope>NUCLEOTIDE SEQUENCE [LARGE SCALE GENOMIC DNA]</scope>
    <source>
        <strain evidence="3 4">CGMCC 4.6945</strain>
    </source>
</reference>
<dbReference type="Proteomes" id="UP000199012">
    <property type="component" value="Unassembled WGS sequence"/>
</dbReference>
<evidence type="ECO:0000256" key="1">
    <source>
        <dbReference type="ARBA" id="ARBA00008812"/>
    </source>
</evidence>
<organism evidence="3 4">
    <name type="scientific">Cellulomonas marina</name>
    <dbReference type="NCBI Taxonomy" id="988821"/>
    <lineage>
        <taxon>Bacteria</taxon>
        <taxon>Bacillati</taxon>
        <taxon>Actinomycetota</taxon>
        <taxon>Actinomycetes</taxon>
        <taxon>Micrococcales</taxon>
        <taxon>Cellulomonadaceae</taxon>
        <taxon>Cellulomonas</taxon>
    </lineage>
</organism>
<dbReference type="AlphaFoldDB" id="A0A1I0XJ79"/>
<dbReference type="Gene3D" id="2.40.128.110">
    <property type="entry name" value="Lipid/polyisoprenoid-binding, YceI-like"/>
    <property type="match status" value="1"/>
</dbReference>
<dbReference type="SUPFAM" id="SSF101874">
    <property type="entry name" value="YceI-like"/>
    <property type="match status" value="1"/>
</dbReference>